<keyword evidence="9" id="KW-1185">Reference proteome</keyword>
<dbReference type="GO" id="GO:0016207">
    <property type="term" value="F:4-coumarate-CoA ligase activity"/>
    <property type="evidence" value="ECO:0007669"/>
    <property type="project" value="UniProtKB-EC"/>
</dbReference>
<dbReference type="PANTHER" id="PTHR24096">
    <property type="entry name" value="LONG-CHAIN-FATTY-ACID--COA LIGASE"/>
    <property type="match status" value="1"/>
</dbReference>
<dbReference type="EC" id="6.2.1.12" evidence="2"/>
<sequence>RIVNTNSNSKVPQNTITHPPWYSSKTGTYNSTHSPRNLPTDPFLDVVSFIFSHPHDGVMALIDSLSGSSIAYSNLFPLVKSMASGLRKMGVSQGDVVLLLLPNSIYYPIVLLGVMYLGAVVTPLNPLSSVAEIRKQANERGVSFAFTIPENVKKLEIYIDSHPSP</sequence>
<keyword evidence="6" id="KW-0812">Transmembrane</keyword>
<dbReference type="Pfam" id="PF00501">
    <property type="entry name" value="AMP-binding"/>
    <property type="match status" value="1"/>
</dbReference>
<dbReference type="InterPro" id="IPR000873">
    <property type="entry name" value="AMP-dep_synth/lig_dom"/>
</dbReference>
<evidence type="ECO:0000256" key="3">
    <source>
        <dbReference type="ARBA" id="ARBA00022598"/>
    </source>
</evidence>
<keyword evidence="3" id="KW-0436">Ligase</keyword>
<comment type="caution">
    <text evidence="8">The sequence shown here is derived from an EMBL/GenBank/DDBJ whole genome shotgun (WGS) entry which is preliminary data.</text>
</comment>
<organism evidence="8 9">
    <name type="scientific">Pisum sativum</name>
    <name type="common">Garden pea</name>
    <name type="synonym">Lathyrus oleraceus</name>
    <dbReference type="NCBI Taxonomy" id="3888"/>
    <lineage>
        <taxon>Eukaryota</taxon>
        <taxon>Viridiplantae</taxon>
        <taxon>Streptophyta</taxon>
        <taxon>Embryophyta</taxon>
        <taxon>Tracheophyta</taxon>
        <taxon>Spermatophyta</taxon>
        <taxon>Magnoliopsida</taxon>
        <taxon>eudicotyledons</taxon>
        <taxon>Gunneridae</taxon>
        <taxon>Pentapetalae</taxon>
        <taxon>rosids</taxon>
        <taxon>fabids</taxon>
        <taxon>Fabales</taxon>
        <taxon>Fabaceae</taxon>
        <taxon>Papilionoideae</taxon>
        <taxon>50 kb inversion clade</taxon>
        <taxon>NPAAA clade</taxon>
        <taxon>Hologalegina</taxon>
        <taxon>IRL clade</taxon>
        <taxon>Fabeae</taxon>
        <taxon>Lathyrus</taxon>
    </lineage>
</organism>
<dbReference type="GO" id="GO:0005777">
    <property type="term" value="C:peroxisome"/>
    <property type="evidence" value="ECO:0007669"/>
    <property type="project" value="TreeGrafter"/>
</dbReference>
<evidence type="ECO:0000256" key="1">
    <source>
        <dbReference type="ARBA" id="ARBA00006432"/>
    </source>
</evidence>
<reference evidence="8 9" key="1">
    <citation type="journal article" date="2022" name="Nat. Genet.">
        <title>Improved pea reference genome and pan-genome highlight genomic features and evolutionary characteristics.</title>
        <authorList>
            <person name="Yang T."/>
            <person name="Liu R."/>
            <person name="Luo Y."/>
            <person name="Hu S."/>
            <person name="Wang D."/>
            <person name="Wang C."/>
            <person name="Pandey M.K."/>
            <person name="Ge S."/>
            <person name="Xu Q."/>
            <person name="Li N."/>
            <person name="Li G."/>
            <person name="Huang Y."/>
            <person name="Saxena R.K."/>
            <person name="Ji Y."/>
            <person name="Li M."/>
            <person name="Yan X."/>
            <person name="He Y."/>
            <person name="Liu Y."/>
            <person name="Wang X."/>
            <person name="Xiang C."/>
            <person name="Varshney R.K."/>
            <person name="Ding H."/>
            <person name="Gao S."/>
            <person name="Zong X."/>
        </authorList>
    </citation>
    <scope>NUCLEOTIDE SEQUENCE [LARGE SCALE GENOMIC DNA]</scope>
    <source>
        <strain evidence="8 9">cv. Zhongwan 6</strain>
    </source>
</reference>
<feature type="region of interest" description="Disordered" evidence="5">
    <location>
        <begin position="1"/>
        <end position="34"/>
    </location>
</feature>
<evidence type="ECO:0000256" key="5">
    <source>
        <dbReference type="SAM" id="MobiDB-lite"/>
    </source>
</evidence>
<dbReference type="EMBL" id="JAMSHJ010000002">
    <property type="protein sequence ID" value="KAI5438207.1"/>
    <property type="molecule type" value="Genomic_DNA"/>
</dbReference>
<dbReference type="PANTHER" id="PTHR24096:SF149">
    <property type="entry name" value="AMP-BINDING DOMAIN-CONTAINING PROTEIN-RELATED"/>
    <property type="match status" value="1"/>
</dbReference>
<dbReference type="Gramene" id="Psat02G0409000-T1">
    <property type="protein sequence ID" value="KAI5438207.1"/>
    <property type="gene ID" value="KIW84_024090"/>
</dbReference>
<dbReference type="Proteomes" id="UP001058974">
    <property type="component" value="Chromosome 2"/>
</dbReference>
<gene>
    <name evidence="8" type="ORF">KIW84_024090</name>
</gene>
<name>A0A9D4YFX5_PEA</name>
<keyword evidence="6" id="KW-1133">Transmembrane helix</keyword>
<evidence type="ECO:0000313" key="8">
    <source>
        <dbReference type="EMBL" id="KAI5438207.1"/>
    </source>
</evidence>
<dbReference type="AlphaFoldDB" id="A0A9D4YFX5"/>
<evidence type="ECO:0000256" key="2">
    <source>
        <dbReference type="ARBA" id="ARBA00012959"/>
    </source>
</evidence>
<comment type="similarity">
    <text evidence="1">Belongs to the ATP-dependent AMP-binding enzyme family.</text>
</comment>
<feature type="non-terminal residue" evidence="8">
    <location>
        <position position="1"/>
    </location>
</feature>
<protein>
    <recommendedName>
        <fullName evidence="2">4-coumarate--CoA ligase</fullName>
        <ecNumber evidence="2">6.2.1.12</ecNumber>
    </recommendedName>
</protein>
<proteinExistence type="inferred from homology"/>
<dbReference type="Gene3D" id="3.40.50.12780">
    <property type="entry name" value="N-terminal domain of ligase-like"/>
    <property type="match status" value="1"/>
</dbReference>
<dbReference type="SUPFAM" id="SSF56801">
    <property type="entry name" value="Acetyl-CoA synthetase-like"/>
    <property type="match status" value="1"/>
</dbReference>
<dbReference type="InterPro" id="IPR042099">
    <property type="entry name" value="ANL_N_sf"/>
</dbReference>
<feature type="transmembrane region" description="Helical" evidence="6">
    <location>
        <begin position="105"/>
        <end position="125"/>
    </location>
</feature>
<comment type="catalytic activity">
    <reaction evidence="4">
        <text>(E)-4-coumarate + ATP + CoA = (E)-4-coumaroyl-CoA + AMP + diphosphate</text>
        <dbReference type="Rhea" id="RHEA:19641"/>
        <dbReference type="ChEBI" id="CHEBI:12876"/>
        <dbReference type="ChEBI" id="CHEBI:30616"/>
        <dbReference type="ChEBI" id="CHEBI:33019"/>
        <dbReference type="ChEBI" id="CHEBI:57287"/>
        <dbReference type="ChEBI" id="CHEBI:85008"/>
        <dbReference type="ChEBI" id="CHEBI:456215"/>
        <dbReference type="EC" id="6.2.1.12"/>
    </reaction>
    <physiologicalReaction direction="left-to-right" evidence="4">
        <dbReference type="Rhea" id="RHEA:19642"/>
    </physiologicalReaction>
</comment>
<evidence type="ECO:0000256" key="6">
    <source>
        <dbReference type="SAM" id="Phobius"/>
    </source>
</evidence>
<evidence type="ECO:0000256" key="4">
    <source>
        <dbReference type="ARBA" id="ARBA00034252"/>
    </source>
</evidence>
<evidence type="ECO:0000259" key="7">
    <source>
        <dbReference type="Pfam" id="PF00501"/>
    </source>
</evidence>
<dbReference type="GO" id="GO:0006744">
    <property type="term" value="P:ubiquinone biosynthetic process"/>
    <property type="evidence" value="ECO:0007669"/>
    <property type="project" value="TreeGrafter"/>
</dbReference>
<keyword evidence="6" id="KW-0472">Membrane</keyword>
<accession>A0A9D4YFX5</accession>
<feature type="domain" description="AMP-dependent synthetase/ligase" evidence="7">
    <location>
        <begin position="60"/>
        <end position="150"/>
    </location>
</feature>
<evidence type="ECO:0000313" key="9">
    <source>
        <dbReference type="Proteomes" id="UP001058974"/>
    </source>
</evidence>